<reference evidence="1 2" key="1">
    <citation type="journal article" date="2020" name="Front. Microbiol.">
        <title>Single-cell genomics of novel Actinobacteria with the Wood-Ljungdahl pathway discovered in a serpentinizing system.</title>
        <authorList>
            <person name="Merino N."/>
            <person name="Kawai M."/>
            <person name="Boyd E.S."/>
            <person name="Colman D.R."/>
            <person name="McGlynn S.E."/>
            <person name="Nealson K.H."/>
            <person name="Kurokawa K."/>
            <person name="Hongoh Y."/>
        </authorList>
    </citation>
    <scope>NUCLEOTIDE SEQUENCE [LARGE SCALE GENOMIC DNA]</scope>
    <source>
        <strain evidence="1 2">S33</strain>
    </source>
</reference>
<organism evidence="1 2">
    <name type="scientific">Candidatus Hakubella thermalkaliphila</name>
    <dbReference type="NCBI Taxonomy" id="2754717"/>
    <lineage>
        <taxon>Bacteria</taxon>
        <taxon>Bacillati</taxon>
        <taxon>Actinomycetota</taxon>
        <taxon>Actinomycetota incertae sedis</taxon>
        <taxon>Candidatus Hakubellales</taxon>
        <taxon>Candidatus Hakubellaceae</taxon>
        <taxon>Candidatus Hakubella</taxon>
    </lineage>
</organism>
<name>A0A6V8P9A0_9ACTN</name>
<keyword evidence="2" id="KW-1185">Reference proteome</keyword>
<sequence>IKDRRWSLFTPYSREKNHIFQVTERTITEGQIARLIRILPLLKLEDLARAILQEKSPLLVFGLINCFLQQAIDEKSLNNNSLQWAAELPHHSLFQEKVLETDFTQAARQALTFLCELSYIESRLQKGFQRQNEIAPLLDWYKSSGSYRLELAHARARSALRVIEPEELREELKKYLKEVRERIHGFLEDVDLNLSDLIKKDQKGFFTHPRLSTNVLRDLVLRASREPSDKTRLWILIFDGMRLDTWEEVVKKALSSLLEVSEEKLYLCPLPSYTDIARTSLLAGRLPSEWEDYQGKYTSDHNILASRLFGLGREEGKRKLRIVVGSETDYGQERLDFDVRSHNILIYNLSDDWIHNFRGDIKDLNDDIDGRLRRTILPDLESRIAEDDFVILTSDHGFIELLKNKEVKIPVSENLKEDEIVYRYLKGGKYEIGLTVQWIGDEPYTVATGRSWYGRPKGKFSRYSHGGVSLDEMVVPGVVLKKVTKPIIDFEMSLPEEFEFLEDSPAAIEIEVLNRGNRESAFTLAVETEVGQGKTFERRLTPKLRDRLDFHFTPELAMKSIRFVLSYKDAEGIEKQDSRRIGVQITPKKGKIEIDTSALDRLDQI</sequence>
<dbReference type="Proteomes" id="UP000591948">
    <property type="component" value="Unassembled WGS sequence"/>
</dbReference>
<gene>
    <name evidence="1" type="ORF">HKBW3S33_00809</name>
</gene>
<evidence type="ECO:0000313" key="2">
    <source>
        <dbReference type="Proteomes" id="UP000591948"/>
    </source>
</evidence>
<dbReference type="SUPFAM" id="SSF53649">
    <property type="entry name" value="Alkaline phosphatase-like"/>
    <property type="match status" value="1"/>
</dbReference>
<dbReference type="AlphaFoldDB" id="A0A6V8P9A0"/>
<dbReference type="InterPro" id="IPR017850">
    <property type="entry name" value="Alkaline_phosphatase_core_sf"/>
</dbReference>
<dbReference type="Pfam" id="PF08665">
    <property type="entry name" value="PglZ"/>
    <property type="match status" value="1"/>
</dbReference>
<evidence type="ECO:0000313" key="1">
    <source>
        <dbReference type="EMBL" id="GFP27396.1"/>
    </source>
</evidence>
<protein>
    <submittedName>
        <fullName evidence="1">Uncharacterized protein</fullName>
    </submittedName>
</protein>
<feature type="non-terminal residue" evidence="1">
    <location>
        <position position="1"/>
    </location>
</feature>
<dbReference type="EMBL" id="BLRY01000032">
    <property type="protein sequence ID" value="GFP27396.1"/>
    <property type="molecule type" value="Genomic_DNA"/>
</dbReference>
<accession>A0A6V8P9A0</accession>
<comment type="caution">
    <text evidence="1">The sequence shown here is derived from an EMBL/GenBank/DDBJ whole genome shotgun (WGS) entry which is preliminary data.</text>
</comment>
<proteinExistence type="predicted"/>